<accession>A0A927F8P6</accession>
<dbReference type="PANTHER" id="PTHR43531">
    <property type="entry name" value="PROTEIN ICFG"/>
    <property type="match status" value="1"/>
</dbReference>
<protein>
    <recommendedName>
        <fullName evidence="6">Methyl-accepting transducer domain-containing protein</fullName>
    </recommendedName>
</protein>
<keyword evidence="5" id="KW-1133">Transmembrane helix</keyword>
<keyword evidence="8" id="KW-1185">Reference proteome</keyword>
<keyword evidence="1" id="KW-0145">Chemotaxis</keyword>
<dbReference type="GO" id="GO:0006935">
    <property type="term" value="P:chemotaxis"/>
    <property type="evidence" value="ECO:0007669"/>
    <property type="project" value="UniProtKB-KW"/>
</dbReference>
<dbReference type="InterPro" id="IPR004089">
    <property type="entry name" value="MCPsignal_dom"/>
</dbReference>
<dbReference type="PROSITE" id="PS50111">
    <property type="entry name" value="CHEMOTAXIS_TRANSDUC_2"/>
    <property type="match status" value="1"/>
</dbReference>
<evidence type="ECO:0000259" key="6">
    <source>
        <dbReference type="PROSITE" id="PS50111"/>
    </source>
</evidence>
<name>A0A927F8P6_9BACT</name>
<dbReference type="GO" id="GO:0004888">
    <property type="term" value="F:transmembrane signaling receptor activity"/>
    <property type="evidence" value="ECO:0007669"/>
    <property type="project" value="InterPro"/>
</dbReference>
<feature type="domain" description="Methyl-accepting transducer" evidence="6">
    <location>
        <begin position="237"/>
        <end position="466"/>
    </location>
</feature>
<comment type="caution">
    <text evidence="7">The sequence shown here is derived from an EMBL/GenBank/DDBJ whole genome shotgun (WGS) entry which is preliminary data.</text>
</comment>
<dbReference type="InterPro" id="IPR051310">
    <property type="entry name" value="MCP_chemotaxis"/>
</dbReference>
<gene>
    <name evidence="7" type="ORF">IEN85_10405</name>
</gene>
<dbReference type="Pfam" id="PF00015">
    <property type="entry name" value="MCPsignal"/>
    <property type="match status" value="1"/>
</dbReference>
<dbReference type="Gene3D" id="1.10.287.950">
    <property type="entry name" value="Methyl-accepting chemotaxis protein"/>
    <property type="match status" value="1"/>
</dbReference>
<dbReference type="SMART" id="SM00283">
    <property type="entry name" value="MA"/>
    <property type="match status" value="1"/>
</dbReference>
<dbReference type="GO" id="GO:0016020">
    <property type="term" value="C:membrane"/>
    <property type="evidence" value="ECO:0007669"/>
    <property type="project" value="InterPro"/>
</dbReference>
<feature type="region of interest" description="Disordered" evidence="4">
    <location>
        <begin position="489"/>
        <end position="527"/>
    </location>
</feature>
<dbReference type="PRINTS" id="PR00260">
    <property type="entry name" value="CHEMTRNSDUCR"/>
</dbReference>
<proteinExistence type="inferred from homology"/>
<evidence type="ECO:0000313" key="8">
    <source>
        <dbReference type="Proteomes" id="UP000622317"/>
    </source>
</evidence>
<evidence type="ECO:0000256" key="4">
    <source>
        <dbReference type="SAM" id="MobiDB-lite"/>
    </source>
</evidence>
<dbReference type="PANTHER" id="PTHR43531:SF11">
    <property type="entry name" value="METHYL-ACCEPTING CHEMOTAXIS PROTEIN 3"/>
    <property type="match status" value="1"/>
</dbReference>
<evidence type="ECO:0000256" key="5">
    <source>
        <dbReference type="SAM" id="Phobius"/>
    </source>
</evidence>
<dbReference type="RefSeq" id="WP_191617028.1">
    <property type="nucleotide sequence ID" value="NZ_JACYFG010000022.1"/>
</dbReference>
<feature type="compositionally biased region" description="Low complexity" evidence="4">
    <location>
        <begin position="489"/>
        <end position="507"/>
    </location>
</feature>
<feature type="transmembrane region" description="Helical" evidence="5">
    <location>
        <begin position="12"/>
        <end position="31"/>
    </location>
</feature>
<organism evidence="7 8">
    <name type="scientific">Pelagicoccus enzymogenes</name>
    <dbReference type="NCBI Taxonomy" id="2773457"/>
    <lineage>
        <taxon>Bacteria</taxon>
        <taxon>Pseudomonadati</taxon>
        <taxon>Verrucomicrobiota</taxon>
        <taxon>Opitutia</taxon>
        <taxon>Puniceicoccales</taxon>
        <taxon>Pelagicoccaceae</taxon>
        <taxon>Pelagicoccus</taxon>
    </lineage>
</organism>
<keyword evidence="3" id="KW-0807">Transducer</keyword>
<evidence type="ECO:0000256" key="3">
    <source>
        <dbReference type="PROSITE-ProRule" id="PRU00284"/>
    </source>
</evidence>
<keyword evidence="5" id="KW-0812">Transmembrane</keyword>
<feature type="transmembrane region" description="Helical" evidence="5">
    <location>
        <begin position="197"/>
        <end position="219"/>
    </location>
</feature>
<reference evidence="7" key="1">
    <citation type="submission" date="2020-09" db="EMBL/GenBank/DDBJ databases">
        <title>Pelagicoccus enzymogenes sp. nov. with an EPS production, isolated from marine sediment.</title>
        <authorList>
            <person name="Feng X."/>
        </authorList>
    </citation>
    <scope>NUCLEOTIDE SEQUENCE</scope>
    <source>
        <strain evidence="7">NFK12</strain>
    </source>
</reference>
<dbReference type="AlphaFoldDB" id="A0A927F8P6"/>
<evidence type="ECO:0000256" key="2">
    <source>
        <dbReference type="ARBA" id="ARBA00029447"/>
    </source>
</evidence>
<evidence type="ECO:0000256" key="1">
    <source>
        <dbReference type="ARBA" id="ARBA00022500"/>
    </source>
</evidence>
<comment type="similarity">
    <text evidence="2">Belongs to the methyl-accepting chemotaxis (MCP) protein family.</text>
</comment>
<dbReference type="EMBL" id="JACYFG010000022">
    <property type="protein sequence ID" value="MBD5779899.1"/>
    <property type="molecule type" value="Genomic_DNA"/>
</dbReference>
<dbReference type="InterPro" id="IPR004090">
    <property type="entry name" value="Chemotax_Me-accpt_rcpt"/>
</dbReference>
<dbReference type="SUPFAM" id="SSF58104">
    <property type="entry name" value="Methyl-accepting chemotaxis protein (MCP) signaling domain"/>
    <property type="match status" value="1"/>
</dbReference>
<keyword evidence="5" id="KW-0472">Membrane</keyword>
<evidence type="ECO:0000313" key="7">
    <source>
        <dbReference type="EMBL" id="MBD5779899.1"/>
    </source>
</evidence>
<dbReference type="CDD" id="cd11386">
    <property type="entry name" value="MCP_signal"/>
    <property type="match status" value="1"/>
</dbReference>
<sequence length="527" mass="56547">MQLTLKQKLIGGFLIVASTGFVIGLVGLYGLKESRRAMTEISSEIYERGVFLVDATDLARSAQVNFKIQVQEWKNTLLRGNDRSQFDKYWTRFQEREKVVQENLKELRSLLEANGVPHATVVAAGKTHLGLGKSYREAIKSYDSENVLAHQVVDKLVKGIDRAPTQEIDAIVDMVRAFEAEAATGRIRQFEADASQLAWFTTGTMLLGSALAAALGIWLGGSISGQIRRITLSLREGAEVVDTAAREVSSYGQSLADSTNREAASIQEASASLEVLAENTGRNADSANAATNIANQTREAVNAGKQQMDQMEAAMTAIRDSSDGISQILKSIDEIAFQTNILALNAAVEAARAGDAGSGFAVVADEVRNLAQRSAKAAQETSVRIEDSIAKSQHGVELSSRVSHSLEDILAKAAELDELVANIAQSVSQNRDGVGQVNAAIREIENTYQSNAAITEESAASAQELSQQALSLNQAVSDLADLCGNVSAPARKAPATRSAPARRSAPSNGNAFDRPRVEEDSELTLWN</sequence>
<dbReference type="Proteomes" id="UP000622317">
    <property type="component" value="Unassembled WGS sequence"/>
</dbReference>
<dbReference type="GO" id="GO:0007165">
    <property type="term" value="P:signal transduction"/>
    <property type="evidence" value="ECO:0007669"/>
    <property type="project" value="UniProtKB-KW"/>
</dbReference>